<gene>
    <name evidence="6" type="ORF">GCM10008021_30560</name>
    <name evidence="7" type="ORF">GCM10010914_31060</name>
</gene>
<dbReference type="PANTHER" id="PTHR43343">
    <property type="entry name" value="PEPTIDASE S12"/>
    <property type="match status" value="1"/>
</dbReference>
<evidence type="ECO:0000313" key="8">
    <source>
        <dbReference type="Proteomes" id="UP000630135"/>
    </source>
</evidence>
<feature type="compositionally biased region" description="Polar residues" evidence="4">
    <location>
        <begin position="34"/>
        <end position="44"/>
    </location>
</feature>
<name>A0AAV4K860_9DEIO</name>
<dbReference type="PRINTS" id="PR00834">
    <property type="entry name" value="PROTEASES2C"/>
</dbReference>
<dbReference type="InterPro" id="IPR001478">
    <property type="entry name" value="PDZ"/>
</dbReference>
<dbReference type="GO" id="GO:0006508">
    <property type="term" value="P:proteolysis"/>
    <property type="evidence" value="ECO:0007669"/>
    <property type="project" value="UniProtKB-KW"/>
</dbReference>
<proteinExistence type="inferred from homology"/>
<evidence type="ECO:0000313" key="9">
    <source>
        <dbReference type="Proteomes" id="UP000652720"/>
    </source>
</evidence>
<dbReference type="InterPro" id="IPR001940">
    <property type="entry name" value="Peptidase_S1C"/>
</dbReference>
<evidence type="ECO:0000256" key="2">
    <source>
        <dbReference type="ARBA" id="ARBA00022670"/>
    </source>
</evidence>
<evidence type="ECO:0000259" key="5">
    <source>
        <dbReference type="PROSITE" id="PS50106"/>
    </source>
</evidence>
<keyword evidence="3" id="KW-0378">Hydrolase</keyword>
<dbReference type="Pfam" id="PF13180">
    <property type="entry name" value="PDZ_2"/>
    <property type="match status" value="1"/>
</dbReference>
<dbReference type="PROSITE" id="PS50106">
    <property type="entry name" value="PDZ"/>
    <property type="match status" value="1"/>
</dbReference>
<sequence>MDRMSPTGLQATLLGLLTGALLLGAGWEAQAQNAPQNTLQNTQAAPARPASPVNSVPGKAAGRLPVKPITAQENAALQALFTKLRPATLRIEQCPVNACTEPGGVGTGFLISEGGLALTAYHVVFQAPALSARTSNGKRYPVTVVGYDDQYDLAVVQVGVPKGTPFLPLAKAAPKVGDAALAIGNGGGAYLRPKVGRFTGLQSEAGRADFPPGTLELSAPLVPGDSGGPIINRAGEVAGVVSYVSMRGEDENSLDIHAYAVPVTATDARVAELRRGVKRDAPVIGISLEGEWSLLANLPESAFVESKLGKTAGAFFTRVVPGSPAAKAGLQPLRFSAKGDLLGGDIVTAVNGRRIYNFSDFQYAVRRHAPGETVTLSVLRGGKSISVKLTLAARSTM</sequence>
<reference evidence="8" key="3">
    <citation type="journal article" date="2019" name="Int. J. Syst. Evol. Microbiol.">
        <title>The Global Catalogue of Microorganisms (GCM) 10K type strain sequencing project: providing services to taxonomists for standard genome sequencing and annotation.</title>
        <authorList>
            <consortium name="The Broad Institute Genomics Platform"/>
            <consortium name="The Broad Institute Genome Sequencing Center for Infectious Disease"/>
            <person name="Wu L."/>
            <person name="Ma J."/>
        </authorList>
    </citation>
    <scope>NUCLEOTIDE SEQUENCE [LARGE SCALE GENOMIC DNA]</scope>
    <source>
        <strain evidence="8">CGMCC 1.8884</strain>
    </source>
</reference>
<dbReference type="InterPro" id="IPR043504">
    <property type="entry name" value="Peptidase_S1_PA_chymotrypsin"/>
</dbReference>
<dbReference type="AlphaFoldDB" id="A0AAV4K860"/>
<dbReference type="PANTHER" id="PTHR43343:SF3">
    <property type="entry name" value="PROTEASE DO-LIKE 8, CHLOROPLASTIC"/>
    <property type="match status" value="1"/>
</dbReference>
<dbReference type="Pfam" id="PF13365">
    <property type="entry name" value="Trypsin_2"/>
    <property type="match status" value="1"/>
</dbReference>
<evidence type="ECO:0000313" key="7">
    <source>
        <dbReference type="EMBL" id="GGI94269.1"/>
    </source>
</evidence>
<accession>A0AAV4K860</accession>
<dbReference type="CDD" id="cd06779">
    <property type="entry name" value="cpPDZ_Deg_HtrA-like"/>
    <property type="match status" value="1"/>
</dbReference>
<reference evidence="7" key="2">
    <citation type="journal article" date="2014" name="Int. J. Syst. Evol. Microbiol.">
        <title>Complete genome sequence of Corynebacterium casei LMG S-19264T (=DSM 44701T), isolated from a smear-ripened cheese.</title>
        <authorList>
            <consortium name="US DOE Joint Genome Institute (JGI-PGF)"/>
            <person name="Walter F."/>
            <person name="Albersmeier A."/>
            <person name="Kalinowski J."/>
            <person name="Ruckert C."/>
        </authorList>
    </citation>
    <scope>NUCLEOTIDE SEQUENCE</scope>
    <source>
        <strain evidence="7">CGMCC 1.8885</strain>
    </source>
</reference>
<evidence type="ECO:0000256" key="1">
    <source>
        <dbReference type="ARBA" id="ARBA00010541"/>
    </source>
</evidence>
<keyword evidence="8" id="KW-1185">Reference proteome</keyword>
<reference evidence="6" key="1">
    <citation type="journal article" date="2014" name="Int. J. Syst. Evol. Microbiol.">
        <title>Complete genome of a new Firmicutes species belonging to the dominant human colonic microbiota ('Ruminococcus bicirculans') reveals two chromosomes and a selective capacity to utilize plant glucans.</title>
        <authorList>
            <consortium name="NISC Comparative Sequencing Program"/>
            <person name="Wegmann U."/>
            <person name="Louis P."/>
            <person name="Goesmann A."/>
            <person name="Henrissat B."/>
            <person name="Duncan S.H."/>
            <person name="Flint H.J."/>
        </authorList>
    </citation>
    <scope>NUCLEOTIDE SEQUENCE</scope>
    <source>
        <strain evidence="6">CGMCC 1.8884</strain>
    </source>
</reference>
<dbReference type="InterPro" id="IPR051201">
    <property type="entry name" value="Chloro_Bact_Ser_Proteases"/>
</dbReference>
<evidence type="ECO:0000256" key="3">
    <source>
        <dbReference type="ARBA" id="ARBA00022801"/>
    </source>
</evidence>
<dbReference type="SMART" id="SM00228">
    <property type="entry name" value="PDZ"/>
    <property type="match status" value="1"/>
</dbReference>
<keyword evidence="2 7" id="KW-0645">Protease</keyword>
<comment type="caution">
    <text evidence="7">The sequence shown here is derived from an EMBL/GenBank/DDBJ whole genome shotgun (WGS) entry which is preliminary data.</text>
</comment>
<dbReference type="GO" id="GO:0004252">
    <property type="term" value="F:serine-type endopeptidase activity"/>
    <property type="evidence" value="ECO:0007669"/>
    <property type="project" value="InterPro"/>
</dbReference>
<evidence type="ECO:0000313" key="6">
    <source>
        <dbReference type="EMBL" id="GGI68214.1"/>
    </source>
</evidence>
<evidence type="ECO:0000256" key="4">
    <source>
        <dbReference type="SAM" id="MobiDB-lite"/>
    </source>
</evidence>
<dbReference type="SUPFAM" id="SSF50494">
    <property type="entry name" value="Trypsin-like serine proteases"/>
    <property type="match status" value="1"/>
</dbReference>
<comment type="similarity">
    <text evidence="1">Belongs to the peptidase S1C family.</text>
</comment>
<dbReference type="SUPFAM" id="SSF50156">
    <property type="entry name" value="PDZ domain-like"/>
    <property type="match status" value="1"/>
</dbReference>
<feature type="region of interest" description="Disordered" evidence="4">
    <location>
        <begin position="34"/>
        <end position="61"/>
    </location>
</feature>
<organism evidence="7 9">
    <name type="scientific">Deinococcus wulumuqiensis</name>
    <dbReference type="NCBI Taxonomy" id="980427"/>
    <lineage>
        <taxon>Bacteria</taxon>
        <taxon>Thermotogati</taxon>
        <taxon>Deinococcota</taxon>
        <taxon>Deinococci</taxon>
        <taxon>Deinococcales</taxon>
        <taxon>Deinococcaceae</taxon>
        <taxon>Deinococcus</taxon>
    </lineage>
</organism>
<dbReference type="InterPro" id="IPR036034">
    <property type="entry name" value="PDZ_sf"/>
</dbReference>
<dbReference type="InterPro" id="IPR009003">
    <property type="entry name" value="Peptidase_S1_PA"/>
</dbReference>
<dbReference type="Proteomes" id="UP000630135">
    <property type="component" value="Unassembled WGS sequence"/>
</dbReference>
<protein>
    <submittedName>
        <fullName evidence="7">Serine protease</fullName>
    </submittedName>
</protein>
<dbReference type="Gene3D" id="2.30.42.10">
    <property type="match status" value="1"/>
</dbReference>
<dbReference type="EMBL" id="BMMA01000061">
    <property type="protein sequence ID" value="GGI94269.1"/>
    <property type="molecule type" value="Genomic_DNA"/>
</dbReference>
<dbReference type="Gene3D" id="2.40.10.10">
    <property type="entry name" value="Trypsin-like serine proteases"/>
    <property type="match status" value="2"/>
</dbReference>
<dbReference type="Proteomes" id="UP000652720">
    <property type="component" value="Unassembled WGS sequence"/>
</dbReference>
<reference evidence="7" key="4">
    <citation type="submission" date="2023-08" db="EMBL/GenBank/DDBJ databases">
        <authorList>
            <person name="Sun Q."/>
            <person name="Zhou Y."/>
        </authorList>
    </citation>
    <scope>NUCLEOTIDE SEQUENCE</scope>
    <source>
        <strain evidence="6">CGMCC 1.8884</strain>
        <strain evidence="7">CGMCC 1.8885</strain>
    </source>
</reference>
<dbReference type="EMBL" id="BMLZ01000072">
    <property type="protein sequence ID" value="GGI68214.1"/>
    <property type="molecule type" value="Genomic_DNA"/>
</dbReference>
<feature type="domain" description="PDZ" evidence="5">
    <location>
        <begin position="270"/>
        <end position="382"/>
    </location>
</feature>